<keyword evidence="2" id="KW-1185">Reference proteome</keyword>
<dbReference type="RefSeq" id="WP_176978362.1">
    <property type="nucleotide sequence ID" value="NZ_JABZEO010000032.1"/>
</dbReference>
<evidence type="ECO:0000313" key="2">
    <source>
        <dbReference type="Proteomes" id="UP000592294"/>
    </source>
</evidence>
<reference evidence="1 2" key="1">
    <citation type="submission" date="2020-06" db="EMBL/GenBank/DDBJ databases">
        <title>Whole-genome sequence of Allochromatium humboldtianum DSM 21881, type strain.</title>
        <authorList>
            <person name="Kyndt J.A."/>
            <person name="Meyer T.E."/>
        </authorList>
    </citation>
    <scope>NUCLEOTIDE SEQUENCE [LARGE SCALE GENOMIC DNA]</scope>
    <source>
        <strain evidence="1 2">DSM 21881</strain>
    </source>
</reference>
<accession>A0A850RKN7</accession>
<gene>
    <name evidence="1" type="ORF">HW932_20715</name>
</gene>
<dbReference type="EMBL" id="JABZEO010000032">
    <property type="protein sequence ID" value="NVZ11672.1"/>
    <property type="molecule type" value="Genomic_DNA"/>
</dbReference>
<comment type="caution">
    <text evidence="1">The sequence shown here is derived from an EMBL/GenBank/DDBJ whole genome shotgun (WGS) entry which is preliminary data.</text>
</comment>
<proteinExistence type="predicted"/>
<protein>
    <submittedName>
        <fullName evidence="1">Uncharacterized protein</fullName>
    </submittedName>
</protein>
<dbReference type="Proteomes" id="UP000592294">
    <property type="component" value="Unassembled WGS sequence"/>
</dbReference>
<name>A0A850RKN7_9GAMM</name>
<dbReference type="AlphaFoldDB" id="A0A850RKN7"/>
<evidence type="ECO:0000313" key="1">
    <source>
        <dbReference type="EMBL" id="NVZ11672.1"/>
    </source>
</evidence>
<sequence>MTPNISLWDYDHADFLFHQTDRQQHNAPQADWPYLGELSGRWARLEYRGRMIYASLWMAWSYVAMGLEEAGRLKIEQMVPHEFVPGPKHMKPVKGGFQWDMHADAGGQEAVLRELERRFFAYLQERMRALAEYFTQADQPQVYWIEKTDSPDP</sequence>
<organism evidence="1 2">
    <name type="scientific">Allochromatium humboldtianum</name>
    <dbReference type="NCBI Taxonomy" id="504901"/>
    <lineage>
        <taxon>Bacteria</taxon>
        <taxon>Pseudomonadati</taxon>
        <taxon>Pseudomonadota</taxon>
        <taxon>Gammaproteobacteria</taxon>
        <taxon>Chromatiales</taxon>
        <taxon>Chromatiaceae</taxon>
        <taxon>Allochromatium</taxon>
    </lineage>
</organism>